<organism evidence="1 2">
    <name type="scientific">Mycetocola manganoxydans</name>
    <dbReference type="NCBI Taxonomy" id="699879"/>
    <lineage>
        <taxon>Bacteria</taxon>
        <taxon>Bacillati</taxon>
        <taxon>Actinomycetota</taxon>
        <taxon>Actinomycetes</taxon>
        <taxon>Micrococcales</taxon>
        <taxon>Microbacteriaceae</taxon>
        <taxon>Mycetocola</taxon>
    </lineage>
</organism>
<sequence length="133" mass="14708">MSRRQVAGYLRELETSGAVKEVAGKYRRHPAIVPVGRMYAFEAKVSDWNRAISQAARYSTWADASGVVLLHPPKNLTDVVRHAKSLRLGLAIGDKWIVQPTIGRRANALHAGSRLLASERFIHSVGSLRHSLT</sequence>
<evidence type="ECO:0000313" key="1">
    <source>
        <dbReference type="EMBL" id="RLP68342.1"/>
    </source>
</evidence>
<dbReference type="EMBL" id="RCUV01000021">
    <property type="protein sequence ID" value="RLP68342.1"/>
    <property type="molecule type" value="Genomic_DNA"/>
</dbReference>
<protein>
    <submittedName>
        <fullName evidence="1">Uncharacterized protein</fullName>
    </submittedName>
</protein>
<reference evidence="1 2" key="1">
    <citation type="submission" date="2018-10" db="EMBL/GenBank/DDBJ databases">
        <authorList>
            <person name="Li J."/>
        </authorList>
    </citation>
    <scope>NUCLEOTIDE SEQUENCE [LARGE SCALE GENOMIC DNA]</scope>
    <source>
        <strain evidence="1 2">CCTCC AB209002</strain>
    </source>
</reference>
<evidence type="ECO:0000313" key="2">
    <source>
        <dbReference type="Proteomes" id="UP000270299"/>
    </source>
</evidence>
<comment type="caution">
    <text evidence="1">The sequence shown here is derived from an EMBL/GenBank/DDBJ whole genome shotgun (WGS) entry which is preliminary data.</text>
</comment>
<name>A0A3L6ZMV5_9MICO</name>
<keyword evidence="2" id="KW-1185">Reference proteome</keyword>
<gene>
    <name evidence="1" type="ORF">D9V29_14040</name>
</gene>
<accession>A0A3L6ZMV5</accession>
<dbReference type="AlphaFoldDB" id="A0A3L6ZMV5"/>
<proteinExistence type="predicted"/>
<dbReference type="Proteomes" id="UP000270299">
    <property type="component" value="Unassembled WGS sequence"/>
</dbReference>